<dbReference type="PROSITE" id="PS50297">
    <property type="entry name" value="ANK_REP_REGION"/>
    <property type="match status" value="1"/>
</dbReference>
<dbReference type="Pfam" id="PF13962">
    <property type="entry name" value="PGG"/>
    <property type="match status" value="1"/>
</dbReference>
<evidence type="ECO:0000256" key="3">
    <source>
        <dbReference type="SAM" id="Phobius"/>
    </source>
</evidence>
<evidence type="ECO:0000313" key="5">
    <source>
        <dbReference type="EMBL" id="GMN63897.1"/>
    </source>
</evidence>
<feature type="domain" description="PGG" evidence="4">
    <location>
        <begin position="607"/>
        <end position="719"/>
    </location>
</feature>
<sequence>MNSSEANKNQNSSDVQGPKSWAPTEEELAEFDNLFLAVMRNKWEEVVTAYKNSPKAREARLIRKSEDTALHIAVSNGQTNHALSLVDTIDKDLLERIRNAKGNTPLHLAAVYGDLKICEKMMSKNPDLMGVRNKDGETPIFLAARHGQSKIFFYLHNKEFHIIDEYLRRDNGDTILHVAISGEFFSMAMQIIEGHKNLVDAMNEDGLTPLHVLANKPNAFKSSTQLGAFDRFIYYCMFVDIGTKEEVVTQDKKKIEKYRKHIGGDDGEIGDYPKNYETCMNFIDFLLNKLCLVLIGYLVPTIIKTWTRRQWNKLLESCTRCLPILNKGKKGSPDDEENAQRTSSSEQLRLAEGPSSTTLGSKQLRKDNEQAVASSSSATGQEKTENTTEENKQSMQGNCFSKFCVEEVDMDKNRKRLFPPNYDSFVLFLKLVMKFLLIILGVEKGRKKQRGKKKAGKGKRGKAQTPILIAAKNGVTEMVEKILEEFPVAIQDEDAEQKNVALLAVENRQPHVYKFLLKKENIPTDSVFRHVDFRGNSALHLAATQCEEYRPWLISGSALQMQWEIKWFQYVKNSMTPHFFSQYNKRNQTPNEVFVNTHKELIKDGSEWLTKTSESCSVVAALVATVAFATSSTVPGGINEDKGTPTLEAQPAFNTFAISSLVALCFSITALVFFLSILTSRYQEKDFASDLPRKLLLGLTSLFASIVSMLVSFCAGHIFVLNHQLRYVAYPLYAALCLPITFFAFAQLSLYFDLLLSIFKKVPQRSYEVLAH</sequence>
<feature type="compositionally biased region" description="Basic and acidic residues" evidence="2">
    <location>
        <begin position="382"/>
        <end position="392"/>
    </location>
</feature>
<feature type="region of interest" description="Disordered" evidence="2">
    <location>
        <begin position="329"/>
        <end position="394"/>
    </location>
</feature>
<feature type="compositionally biased region" description="Polar residues" evidence="2">
    <location>
        <begin position="371"/>
        <end position="381"/>
    </location>
</feature>
<evidence type="ECO:0000313" key="6">
    <source>
        <dbReference type="Proteomes" id="UP001187192"/>
    </source>
</evidence>
<dbReference type="AlphaFoldDB" id="A0AA88DXN0"/>
<dbReference type="GO" id="GO:0016020">
    <property type="term" value="C:membrane"/>
    <property type="evidence" value="ECO:0007669"/>
    <property type="project" value="TreeGrafter"/>
</dbReference>
<keyword evidence="3" id="KW-0812">Transmembrane</keyword>
<dbReference type="PANTHER" id="PTHR24177:SF470">
    <property type="entry name" value="ANKYRIN REPEAT PROTEIN"/>
    <property type="match status" value="1"/>
</dbReference>
<keyword evidence="6" id="KW-1185">Reference proteome</keyword>
<dbReference type="InterPro" id="IPR002110">
    <property type="entry name" value="Ankyrin_rpt"/>
</dbReference>
<protein>
    <recommendedName>
        <fullName evidence="4">PGG domain-containing protein</fullName>
    </recommendedName>
</protein>
<keyword evidence="1" id="KW-0040">ANK repeat</keyword>
<feature type="compositionally biased region" description="Polar residues" evidence="2">
    <location>
        <begin position="1"/>
        <end position="15"/>
    </location>
</feature>
<feature type="transmembrane region" description="Helical" evidence="3">
    <location>
        <begin position="695"/>
        <end position="720"/>
    </location>
</feature>
<name>A0AA88DXN0_FICCA</name>
<dbReference type="SMART" id="SM00248">
    <property type="entry name" value="ANK"/>
    <property type="match status" value="7"/>
</dbReference>
<dbReference type="InterPro" id="IPR026961">
    <property type="entry name" value="PGG_dom"/>
</dbReference>
<feature type="transmembrane region" description="Helical" evidence="3">
    <location>
        <begin position="656"/>
        <end position="675"/>
    </location>
</feature>
<feature type="repeat" description="ANK" evidence="1">
    <location>
        <begin position="101"/>
        <end position="133"/>
    </location>
</feature>
<organism evidence="5 6">
    <name type="scientific">Ficus carica</name>
    <name type="common">Common fig</name>
    <dbReference type="NCBI Taxonomy" id="3494"/>
    <lineage>
        <taxon>Eukaryota</taxon>
        <taxon>Viridiplantae</taxon>
        <taxon>Streptophyta</taxon>
        <taxon>Embryophyta</taxon>
        <taxon>Tracheophyta</taxon>
        <taxon>Spermatophyta</taxon>
        <taxon>Magnoliopsida</taxon>
        <taxon>eudicotyledons</taxon>
        <taxon>Gunneridae</taxon>
        <taxon>Pentapetalae</taxon>
        <taxon>rosids</taxon>
        <taxon>fabids</taxon>
        <taxon>Rosales</taxon>
        <taxon>Moraceae</taxon>
        <taxon>Ficeae</taxon>
        <taxon>Ficus</taxon>
    </lineage>
</organism>
<dbReference type="EMBL" id="BTGU01000162">
    <property type="protein sequence ID" value="GMN63897.1"/>
    <property type="molecule type" value="Genomic_DNA"/>
</dbReference>
<keyword evidence="3" id="KW-1133">Transmembrane helix</keyword>
<keyword evidence="3" id="KW-0472">Membrane</keyword>
<dbReference type="PANTHER" id="PTHR24177">
    <property type="entry name" value="CASKIN"/>
    <property type="match status" value="1"/>
</dbReference>
<dbReference type="Proteomes" id="UP001187192">
    <property type="component" value="Unassembled WGS sequence"/>
</dbReference>
<evidence type="ECO:0000256" key="2">
    <source>
        <dbReference type="SAM" id="MobiDB-lite"/>
    </source>
</evidence>
<gene>
    <name evidence="5" type="ORF">TIFTF001_032974</name>
</gene>
<comment type="caution">
    <text evidence="5">The sequence shown here is derived from an EMBL/GenBank/DDBJ whole genome shotgun (WGS) entry which is preliminary data.</text>
</comment>
<evidence type="ECO:0000259" key="4">
    <source>
        <dbReference type="Pfam" id="PF13962"/>
    </source>
</evidence>
<proteinExistence type="predicted"/>
<feature type="transmembrane region" description="Helical" evidence="3">
    <location>
        <begin position="732"/>
        <end position="756"/>
    </location>
</feature>
<evidence type="ECO:0000256" key="1">
    <source>
        <dbReference type="PROSITE-ProRule" id="PRU00023"/>
    </source>
</evidence>
<dbReference type="PROSITE" id="PS50088">
    <property type="entry name" value="ANK_REPEAT"/>
    <property type="match status" value="1"/>
</dbReference>
<reference evidence="5" key="1">
    <citation type="submission" date="2023-07" db="EMBL/GenBank/DDBJ databases">
        <title>draft genome sequence of fig (Ficus carica).</title>
        <authorList>
            <person name="Takahashi T."/>
            <person name="Nishimura K."/>
        </authorList>
    </citation>
    <scope>NUCLEOTIDE SEQUENCE</scope>
</reference>
<dbReference type="InterPro" id="IPR036770">
    <property type="entry name" value="Ankyrin_rpt-contain_sf"/>
</dbReference>
<dbReference type="Pfam" id="PF12796">
    <property type="entry name" value="Ank_2"/>
    <property type="match status" value="2"/>
</dbReference>
<dbReference type="Gene3D" id="1.25.40.20">
    <property type="entry name" value="Ankyrin repeat-containing domain"/>
    <property type="match status" value="2"/>
</dbReference>
<accession>A0AA88DXN0</accession>
<feature type="region of interest" description="Disordered" evidence="2">
    <location>
        <begin position="1"/>
        <end position="23"/>
    </location>
</feature>
<dbReference type="SUPFAM" id="SSF48403">
    <property type="entry name" value="Ankyrin repeat"/>
    <property type="match status" value="2"/>
</dbReference>
<feature type="transmembrane region" description="Helical" evidence="3">
    <location>
        <begin position="424"/>
        <end position="442"/>
    </location>
</feature>